<reference evidence="2 3" key="1">
    <citation type="journal article" date="2012" name="Proc. Natl. Acad. Sci. U.S.A.">
        <title>Comparative genomics of Ceriporiopsis subvermispora and Phanerochaete chrysosporium provide insight into selective ligninolysis.</title>
        <authorList>
            <person name="Fernandez-Fueyo E."/>
            <person name="Ruiz-Duenas F.J."/>
            <person name="Ferreira P."/>
            <person name="Floudas D."/>
            <person name="Hibbett D.S."/>
            <person name="Canessa P."/>
            <person name="Larrondo L.F."/>
            <person name="James T.Y."/>
            <person name="Seelenfreund D."/>
            <person name="Lobos S."/>
            <person name="Polanco R."/>
            <person name="Tello M."/>
            <person name="Honda Y."/>
            <person name="Watanabe T."/>
            <person name="Watanabe T."/>
            <person name="Ryu J.S."/>
            <person name="Kubicek C.P."/>
            <person name="Schmoll M."/>
            <person name="Gaskell J."/>
            <person name="Hammel K.E."/>
            <person name="St John F.J."/>
            <person name="Vanden Wymelenberg A."/>
            <person name="Sabat G."/>
            <person name="Splinter BonDurant S."/>
            <person name="Syed K."/>
            <person name="Yadav J.S."/>
            <person name="Doddapaneni H."/>
            <person name="Subramanian V."/>
            <person name="Lavin J.L."/>
            <person name="Oguiza J.A."/>
            <person name="Perez G."/>
            <person name="Pisabarro A.G."/>
            <person name="Ramirez L."/>
            <person name="Santoyo F."/>
            <person name="Master E."/>
            <person name="Coutinho P.M."/>
            <person name="Henrissat B."/>
            <person name="Lombard V."/>
            <person name="Magnuson J.K."/>
            <person name="Kuees U."/>
            <person name="Hori C."/>
            <person name="Igarashi K."/>
            <person name="Samejima M."/>
            <person name="Held B.W."/>
            <person name="Barry K.W."/>
            <person name="LaButti K.M."/>
            <person name="Lapidus A."/>
            <person name="Lindquist E.A."/>
            <person name="Lucas S.M."/>
            <person name="Riley R."/>
            <person name="Salamov A.A."/>
            <person name="Hoffmeister D."/>
            <person name="Schwenk D."/>
            <person name="Hadar Y."/>
            <person name="Yarden O."/>
            <person name="de Vries R.P."/>
            <person name="Wiebenga A."/>
            <person name="Stenlid J."/>
            <person name="Eastwood D."/>
            <person name="Grigoriev I.V."/>
            <person name="Berka R.M."/>
            <person name="Blanchette R.A."/>
            <person name="Kersten P."/>
            <person name="Martinez A.T."/>
            <person name="Vicuna R."/>
            <person name="Cullen D."/>
        </authorList>
    </citation>
    <scope>NUCLEOTIDE SEQUENCE [LARGE SCALE GENOMIC DNA]</scope>
    <source>
        <strain evidence="2 3">B</strain>
    </source>
</reference>
<sequence>MLSSAAIHVFGYIFSVLCHSCANLTMAELSQTRFVRAMWSCCDEYKSDAVDALRDGRWLRGASEGRQETCLECVENVADVL</sequence>
<keyword evidence="1" id="KW-0472">Membrane</keyword>
<keyword evidence="1" id="KW-1133">Transmembrane helix</keyword>
<dbReference type="HOGENOM" id="CLU_2573660_0_0_1"/>
<dbReference type="Proteomes" id="UP000016930">
    <property type="component" value="Unassembled WGS sequence"/>
</dbReference>
<protein>
    <submittedName>
        <fullName evidence="2">Uncharacterized protein</fullName>
    </submittedName>
</protein>
<proteinExistence type="predicted"/>
<name>M2PNW5_CERS8</name>
<feature type="transmembrane region" description="Helical" evidence="1">
    <location>
        <begin position="6"/>
        <end position="26"/>
    </location>
</feature>
<evidence type="ECO:0000313" key="2">
    <source>
        <dbReference type="EMBL" id="EMD38139.1"/>
    </source>
</evidence>
<keyword evidence="1" id="KW-0812">Transmembrane</keyword>
<dbReference type="EMBL" id="KB445795">
    <property type="protein sequence ID" value="EMD38139.1"/>
    <property type="molecule type" value="Genomic_DNA"/>
</dbReference>
<gene>
    <name evidence="2" type="ORF">CERSUDRAFT_113285</name>
</gene>
<keyword evidence="3" id="KW-1185">Reference proteome</keyword>
<accession>M2PNW5</accession>
<evidence type="ECO:0000256" key="1">
    <source>
        <dbReference type="SAM" id="Phobius"/>
    </source>
</evidence>
<evidence type="ECO:0000313" key="3">
    <source>
        <dbReference type="Proteomes" id="UP000016930"/>
    </source>
</evidence>
<organism evidence="2 3">
    <name type="scientific">Ceriporiopsis subvermispora (strain B)</name>
    <name type="common">White-rot fungus</name>
    <name type="synonym">Gelatoporia subvermispora</name>
    <dbReference type="NCBI Taxonomy" id="914234"/>
    <lineage>
        <taxon>Eukaryota</taxon>
        <taxon>Fungi</taxon>
        <taxon>Dikarya</taxon>
        <taxon>Basidiomycota</taxon>
        <taxon>Agaricomycotina</taxon>
        <taxon>Agaricomycetes</taxon>
        <taxon>Polyporales</taxon>
        <taxon>Gelatoporiaceae</taxon>
        <taxon>Gelatoporia</taxon>
    </lineage>
</organism>
<dbReference type="AlphaFoldDB" id="M2PNW5"/>